<proteinExistence type="predicted"/>
<dbReference type="Gene3D" id="3.40.710.10">
    <property type="entry name" value="DD-peptidase/beta-lactamase superfamily"/>
    <property type="match status" value="1"/>
</dbReference>
<evidence type="ECO:0000313" key="3">
    <source>
        <dbReference type="Proteomes" id="UP000256269"/>
    </source>
</evidence>
<evidence type="ECO:0000313" key="2">
    <source>
        <dbReference type="EMBL" id="REH33012.1"/>
    </source>
</evidence>
<dbReference type="AlphaFoldDB" id="A0A3E0GX86"/>
<dbReference type="PANTHER" id="PTHR46825">
    <property type="entry name" value="D-ALANYL-D-ALANINE-CARBOXYPEPTIDASE/ENDOPEPTIDASE AMPH"/>
    <property type="match status" value="1"/>
</dbReference>
<dbReference type="InterPro" id="IPR012338">
    <property type="entry name" value="Beta-lactam/transpept-like"/>
</dbReference>
<feature type="domain" description="Beta-lactamase-related" evidence="1">
    <location>
        <begin position="185"/>
        <end position="475"/>
    </location>
</feature>
<dbReference type="SUPFAM" id="SSF56601">
    <property type="entry name" value="beta-lactamase/transpeptidase-like"/>
    <property type="match status" value="1"/>
</dbReference>
<reference evidence="2 3" key="1">
    <citation type="submission" date="2018-08" db="EMBL/GenBank/DDBJ databases">
        <title>Genomic Encyclopedia of Archaeal and Bacterial Type Strains, Phase II (KMG-II): from individual species to whole genera.</title>
        <authorList>
            <person name="Goeker M."/>
        </authorList>
    </citation>
    <scope>NUCLEOTIDE SEQUENCE [LARGE SCALE GENOMIC DNA]</scope>
    <source>
        <strain evidence="2 3">DSM 45791</strain>
    </source>
</reference>
<protein>
    <submittedName>
        <fullName evidence="2">CubicO group peptidase (Beta-lactamase class C family)</fullName>
    </submittedName>
</protein>
<dbReference type="InterPro" id="IPR001466">
    <property type="entry name" value="Beta-lactam-related"/>
</dbReference>
<dbReference type="RefSeq" id="WP_170218071.1">
    <property type="nucleotide sequence ID" value="NZ_CP144375.1"/>
</dbReference>
<dbReference type="EMBL" id="QUNO01000020">
    <property type="protein sequence ID" value="REH33012.1"/>
    <property type="molecule type" value="Genomic_DNA"/>
</dbReference>
<dbReference type="PANTHER" id="PTHR46825:SF9">
    <property type="entry name" value="BETA-LACTAMASE-RELATED DOMAIN-CONTAINING PROTEIN"/>
    <property type="match status" value="1"/>
</dbReference>
<dbReference type="Proteomes" id="UP000256269">
    <property type="component" value="Unassembled WGS sequence"/>
</dbReference>
<sequence length="483" mass="52231">MSESSRALPDRPSLRFLKLEAKRRLAAAEFGTLHEAQLAIAREHGFPSWPALKNAISPETTALPHVRWLVDRFKDDENWSPPSDTELGEHLTERFLGMVPPDILTKQLRSVAAKLREELTVDASTDDTVRAEIAGLRIEASAEDEPPHRLRALRMYPIAKRLTDTRVNNPTSRTTGDAPQRGQDIAEQSMAELGLPGLILAGSPEWTVARGWADLDRREELRPDHRFPAYGVAKLITAVAVLKVVDGIDRRANELLRGPRLADDDITVRELLTHTAGVVSPEVQFAPEAPEFAYHDTTIPCSDRRGEFVPSNGGYAVLGKIIADVTGVAYPDAVRTLVFEPLGMADSDFPTHWPGGAVVTGYHLADDGTFEEAERHVSTTAAAGGLWTTAPDLVRFGRHWTSLLTPELTEEALRPQAGPPGAAQLGLGWLVNPAKAVCGHSGVGPGAGVSLIISMSTGSVTVAAANRLVPIEPVNARLSRPIA</sequence>
<dbReference type="InterPro" id="IPR050491">
    <property type="entry name" value="AmpC-like"/>
</dbReference>
<gene>
    <name evidence="2" type="ORF">BCF44_12084</name>
</gene>
<accession>A0A3E0GX86</accession>
<organism evidence="2 3">
    <name type="scientific">Kutzneria buriramensis</name>
    <dbReference type="NCBI Taxonomy" id="1045776"/>
    <lineage>
        <taxon>Bacteria</taxon>
        <taxon>Bacillati</taxon>
        <taxon>Actinomycetota</taxon>
        <taxon>Actinomycetes</taxon>
        <taxon>Pseudonocardiales</taxon>
        <taxon>Pseudonocardiaceae</taxon>
        <taxon>Kutzneria</taxon>
    </lineage>
</organism>
<keyword evidence="3" id="KW-1185">Reference proteome</keyword>
<evidence type="ECO:0000259" key="1">
    <source>
        <dbReference type="Pfam" id="PF00144"/>
    </source>
</evidence>
<comment type="caution">
    <text evidence="2">The sequence shown here is derived from an EMBL/GenBank/DDBJ whole genome shotgun (WGS) entry which is preliminary data.</text>
</comment>
<dbReference type="Pfam" id="PF00144">
    <property type="entry name" value="Beta-lactamase"/>
    <property type="match status" value="1"/>
</dbReference>
<name>A0A3E0GX86_9PSEU</name>